<proteinExistence type="predicted"/>
<evidence type="ECO:0000313" key="1">
    <source>
        <dbReference type="EMBL" id="KAK6495221.1"/>
    </source>
</evidence>
<evidence type="ECO:0000313" key="2">
    <source>
        <dbReference type="Proteomes" id="UP001370758"/>
    </source>
</evidence>
<dbReference type="AlphaFoldDB" id="A0AAV9VRP1"/>
<dbReference type="EMBL" id="JAVHJL010000013">
    <property type="protein sequence ID" value="KAK6495221.1"/>
    <property type="molecule type" value="Genomic_DNA"/>
</dbReference>
<reference evidence="1 2" key="1">
    <citation type="submission" date="2023-08" db="EMBL/GenBank/DDBJ databases">
        <authorList>
            <person name="Palmer J.M."/>
        </authorList>
    </citation>
    <scope>NUCLEOTIDE SEQUENCE [LARGE SCALE GENOMIC DNA]</scope>
    <source>
        <strain evidence="1 2">TWF481</strain>
    </source>
</reference>
<protein>
    <submittedName>
        <fullName evidence="1">Uncharacterized protein</fullName>
    </submittedName>
</protein>
<organism evidence="1 2">
    <name type="scientific">Arthrobotrys musiformis</name>
    <dbReference type="NCBI Taxonomy" id="47236"/>
    <lineage>
        <taxon>Eukaryota</taxon>
        <taxon>Fungi</taxon>
        <taxon>Dikarya</taxon>
        <taxon>Ascomycota</taxon>
        <taxon>Pezizomycotina</taxon>
        <taxon>Orbiliomycetes</taxon>
        <taxon>Orbiliales</taxon>
        <taxon>Orbiliaceae</taxon>
        <taxon>Arthrobotrys</taxon>
    </lineage>
</organism>
<name>A0AAV9VRP1_9PEZI</name>
<sequence length="52" mass="5651">MNLITQSLKTQKDEAANEKVMVEGYTTTPGLSIAIDVIDNLIYCLYAKTGAT</sequence>
<comment type="caution">
    <text evidence="1">The sequence shown here is derived from an EMBL/GenBank/DDBJ whole genome shotgun (WGS) entry which is preliminary data.</text>
</comment>
<keyword evidence="2" id="KW-1185">Reference proteome</keyword>
<gene>
    <name evidence="1" type="ORF">TWF481_003247</name>
</gene>
<dbReference type="Proteomes" id="UP001370758">
    <property type="component" value="Unassembled WGS sequence"/>
</dbReference>
<accession>A0AAV9VRP1</accession>